<feature type="transmembrane region" description="Helical" evidence="1">
    <location>
        <begin position="109"/>
        <end position="127"/>
    </location>
</feature>
<gene>
    <name evidence="2" type="ORF">B9Z44_04535</name>
</gene>
<proteinExistence type="predicted"/>
<organism evidence="2 3">
    <name type="scientific">Limnohabitans curvus</name>
    <dbReference type="NCBI Taxonomy" id="323423"/>
    <lineage>
        <taxon>Bacteria</taxon>
        <taxon>Pseudomonadati</taxon>
        <taxon>Pseudomonadota</taxon>
        <taxon>Betaproteobacteria</taxon>
        <taxon>Burkholderiales</taxon>
        <taxon>Comamonadaceae</taxon>
        <taxon>Limnohabitans</taxon>
    </lineage>
</organism>
<feature type="transmembrane region" description="Helical" evidence="1">
    <location>
        <begin position="82"/>
        <end position="103"/>
    </location>
</feature>
<evidence type="ECO:0000313" key="3">
    <source>
        <dbReference type="Proteomes" id="UP000251341"/>
    </source>
</evidence>
<evidence type="ECO:0000313" key="2">
    <source>
        <dbReference type="EMBL" id="PUE58923.1"/>
    </source>
</evidence>
<keyword evidence="1" id="KW-1133">Transmembrane helix</keyword>
<dbReference type="Proteomes" id="UP000251341">
    <property type="component" value="Unassembled WGS sequence"/>
</dbReference>
<protein>
    <submittedName>
        <fullName evidence="2">Uncharacterized protein</fullName>
    </submittedName>
</protein>
<feature type="transmembrane region" description="Helical" evidence="1">
    <location>
        <begin position="175"/>
        <end position="197"/>
    </location>
</feature>
<evidence type="ECO:0000256" key="1">
    <source>
        <dbReference type="SAM" id="Phobius"/>
    </source>
</evidence>
<feature type="transmembrane region" description="Helical" evidence="1">
    <location>
        <begin position="134"/>
        <end position="155"/>
    </location>
</feature>
<dbReference type="AlphaFoldDB" id="A0A315EM33"/>
<keyword evidence="1" id="KW-0812">Transmembrane</keyword>
<name>A0A315EM33_9BURK</name>
<reference evidence="2 3" key="1">
    <citation type="submission" date="2017-04" db="EMBL/GenBank/DDBJ databases">
        <title>Unexpected and diverse lifestyles within the genus Limnohabitans.</title>
        <authorList>
            <person name="Kasalicky V."/>
            <person name="Mehrshad M."/>
            <person name="Andrei S.-A."/>
            <person name="Salcher M."/>
            <person name="Kratochvilova H."/>
            <person name="Simek K."/>
            <person name="Ghai R."/>
        </authorList>
    </citation>
    <scope>NUCLEOTIDE SEQUENCE [LARGE SCALE GENOMIC DNA]</scope>
    <source>
        <strain evidence="2 3">MWH-C5</strain>
    </source>
</reference>
<keyword evidence="3" id="KW-1185">Reference proteome</keyword>
<keyword evidence="1" id="KW-0472">Membrane</keyword>
<dbReference type="EMBL" id="NESP01000001">
    <property type="protein sequence ID" value="PUE58923.1"/>
    <property type="molecule type" value="Genomic_DNA"/>
</dbReference>
<sequence length="261" mass="29133">MECVYCLSPVDEKANVCKVCTRDLYLFRPLLEKVKALEAKVAEHQEPTALQARIESLQEQLVAERARHEKEQATPWRWAADLAQFIFIPLALLLLAHALITVVYDINMLYLRIASMVLPLPFGFYLFKSRSRSILAWFVATGGLAAMSVIGMSAITGWVDQTPVMPQSMVEWREFIEYAASITFSFLTGMLVGGMSYHRLQRVRISQEPSFLATLVSSLSKGKSSPKDLQETIKKLEEIGGSLVAAGTTAMSIYTGLKAFM</sequence>
<dbReference type="RefSeq" id="WP_108358177.1">
    <property type="nucleotide sequence ID" value="NZ_NESP01000001.1"/>
</dbReference>
<comment type="caution">
    <text evidence="2">The sequence shown here is derived from an EMBL/GenBank/DDBJ whole genome shotgun (WGS) entry which is preliminary data.</text>
</comment>
<accession>A0A315EM33</accession>